<organism evidence="1 2">
    <name type="scientific">Caerostris extrusa</name>
    <name type="common">Bark spider</name>
    <name type="synonym">Caerostris bankana</name>
    <dbReference type="NCBI Taxonomy" id="172846"/>
    <lineage>
        <taxon>Eukaryota</taxon>
        <taxon>Metazoa</taxon>
        <taxon>Ecdysozoa</taxon>
        <taxon>Arthropoda</taxon>
        <taxon>Chelicerata</taxon>
        <taxon>Arachnida</taxon>
        <taxon>Araneae</taxon>
        <taxon>Araneomorphae</taxon>
        <taxon>Entelegynae</taxon>
        <taxon>Araneoidea</taxon>
        <taxon>Araneidae</taxon>
        <taxon>Caerostris</taxon>
    </lineage>
</organism>
<sequence>MGLFLTVTEITNIYLTLDTRSAYSNETLSTRCCDSLSLLSTECALGCACADNLEIFLFRSIKRLSCHRYTEPLTMHLRQPRVFPSDKNTSCLPQGNDRRHLRPMVNSNFFLCSKHLHPTPLFVRKKIETHSITSNDFSSEGHGRPVTIATAPPYSIPLVTSHKLLFTLPLSPID</sequence>
<evidence type="ECO:0000313" key="2">
    <source>
        <dbReference type="Proteomes" id="UP001054945"/>
    </source>
</evidence>
<name>A0AAV4USZ2_CAEEX</name>
<dbReference type="EMBL" id="BPLR01013382">
    <property type="protein sequence ID" value="GIY60824.1"/>
    <property type="molecule type" value="Genomic_DNA"/>
</dbReference>
<dbReference type="AlphaFoldDB" id="A0AAV4USZ2"/>
<keyword evidence="2" id="KW-1185">Reference proteome</keyword>
<proteinExistence type="predicted"/>
<comment type="caution">
    <text evidence="1">The sequence shown here is derived from an EMBL/GenBank/DDBJ whole genome shotgun (WGS) entry which is preliminary data.</text>
</comment>
<evidence type="ECO:0000313" key="1">
    <source>
        <dbReference type="EMBL" id="GIY60824.1"/>
    </source>
</evidence>
<dbReference type="Proteomes" id="UP001054945">
    <property type="component" value="Unassembled WGS sequence"/>
</dbReference>
<gene>
    <name evidence="1" type="ORF">CEXT_445841</name>
</gene>
<reference evidence="1 2" key="1">
    <citation type="submission" date="2021-06" db="EMBL/GenBank/DDBJ databases">
        <title>Caerostris extrusa draft genome.</title>
        <authorList>
            <person name="Kono N."/>
            <person name="Arakawa K."/>
        </authorList>
    </citation>
    <scope>NUCLEOTIDE SEQUENCE [LARGE SCALE GENOMIC DNA]</scope>
</reference>
<protein>
    <submittedName>
        <fullName evidence="1">Uncharacterized protein</fullName>
    </submittedName>
</protein>
<accession>A0AAV4USZ2</accession>